<dbReference type="PANTHER" id="PTHR11545:SF2">
    <property type="entry name" value="LARGE RIBOSOMAL SUBUNIT PROTEIN UL13M"/>
    <property type="match status" value="1"/>
</dbReference>
<evidence type="ECO:0000256" key="5">
    <source>
        <dbReference type="HAMAP-Rule" id="MF_01366"/>
    </source>
</evidence>
<evidence type="ECO:0000256" key="6">
    <source>
        <dbReference type="RuleBase" id="RU003877"/>
    </source>
</evidence>
<dbReference type="PIRSF" id="PIRSF002181">
    <property type="entry name" value="Ribosomal_L13"/>
    <property type="match status" value="1"/>
</dbReference>
<comment type="subunit">
    <text evidence="5">Part of the 50S ribosomal subunit.</text>
</comment>
<dbReference type="InterPro" id="IPR005823">
    <property type="entry name" value="Ribosomal_uL13_bac-type"/>
</dbReference>
<dbReference type="GO" id="GO:0003735">
    <property type="term" value="F:structural constituent of ribosome"/>
    <property type="evidence" value="ECO:0007669"/>
    <property type="project" value="InterPro"/>
</dbReference>
<dbReference type="GO" id="GO:0022625">
    <property type="term" value="C:cytosolic large ribosomal subunit"/>
    <property type="evidence" value="ECO:0007669"/>
    <property type="project" value="TreeGrafter"/>
</dbReference>
<evidence type="ECO:0000313" key="9">
    <source>
        <dbReference type="Proteomes" id="UP000252355"/>
    </source>
</evidence>
<evidence type="ECO:0000313" key="8">
    <source>
        <dbReference type="EMBL" id="RCK78575.1"/>
    </source>
</evidence>
<comment type="caution">
    <text evidence="8">The sequence shown here is derived from an EMBL/GenBank/DDBJ whole genome shotgun (WGS) entry which is preliminary data.</text>
</comment>
<dbReference type="EMBL" id="QOQW01000021">
    <property type="protein sequence ID" value="RCK78575.1"/>
    <property type="molecule type" value="Genomic_DNA"/>
</dbReference>
<evidence type="ECO:0000256" key="7">
    <source>
        <dbReference type="RuleBase" id="RU003878"/>
    </source>
</evidence>
<keyword evidence="2 5" id="KW-0689">Ribosomal protein</keyword>
<dbReference type="FunFam" id="3.90.1180.10:FF:000001">
    <property type="entry name" value="50S ribosomal protein L13"/>
    <property type="match status" value="1"/>
</dbReference>
<comment type="similarity">
    <text evidence="1 5 6">Belongs to the universal ribosomal protein uL13 family.</text>
</comment>
<dbReference type="PROSITE" id="PS00783">
    <property type="entry name" value="RIBOSOMAL_L13"/>
    <property type="match status" value="1"/>
</dbReference>
<dbReference type="InterPro" id="IPR023563">
    <property type="entry name" value="Ribosomal_uL13_CS"/>
</dbReference>
<reference evidence="8 9" key="1">
    <citation type="submission" date="2018-05" db="EMBL/GenBank/DDBJ databases">
        <title>A metagenomic window into the 2 km-deep terrestrial subsurface aquifer revealed taxonomically and functionally diverse microbial community comprising novel uncultured bacterial lineages.</title>
        <authorList>
            <person name="Kadnikov V.V."/>
            <person name="Mardanov A.V."/>
            <person name="Beletsky A.V."/>
            <person name="Banks D."/>
            <person name="Pimenov N.V."/>
            <person name="Frank Y.A."/>
            <person name="Karnachuk O.V."/>
            <person name="Ravin N.V."/>
        </authorList>
    </citation>
    <scope>NUCLEOTIDE SEQUENCE [LARGE SCALE GENOMIC DNA]</scope>
    <source>
        <strain evidence="8">BY5</strain>
    </source>
</reference>
<dbReference type="AlphaFoldDB" id="A0A367ZKC7"/>
<accession>A0A367ZKC7</accession>
<evidence type="ECO:0000256" key="4">
    <source>
        <dbReference type="ARBA" id="ARBA00035201"/>
    </source>
</evidence>
<dbReference type="NCBIfam" id="TIGR01066">
    <property type="entry name" value="rplM_bact"/>
    <property type="match status" value="1"/>
</dbReference>
<gene>
    <name evidence="5 7" type="primary">rplM</name>
    <name evidence="8" type="ORF">OZSIB_1297</name>
</gene>
<proteinExistence type="inferred from homology"/>
<dbReference type="Gene3D" id="3.90.1180.10">
    <property type="entry name" value="Ribosomal protein L13"/>
    <property type="match status" value="1"/>
</dbReference>
<dbReference type="InterPro" id="IPR036899">
    <property type="entry name" value="Ribosomal_uL13_sf"/>
</dbReference>
<name>A0A367ZKC7_9BACT</name>
<dbReference type="Pfam" id="PF00572">
    <property type="entry name" value="Ribosomal_L13"/>
    <property type="match status" value="1"/>
</dbReference>
<protein>
    <recommendedName>
        <fullName evidence="4 5">Large ribosomal subunit protein uL13</fullName>
    </recommendedName>
</protein>
<evidence type="ECO:0000256" key="3">
    <source>
        <dbReference type="ARBA" id="ARBA00023274"/>
    </source>
</evidence>
<dbReference type="PANTHER" id="PTHR11545">
    <property type="entry name" value="RIBOSOMAL PROTEIN L13"/>
    <property type="match status" value="1"/>
</dbReference>
<evidence type="ECO:0000256" key="1">
    <source>
        <dbReference type="ARBA" id="ARBA00006227"/>
    </source>
</evidence>
<dbReference type="SUPFAM" id="SSF52161">
    <property type="entry name" value="Ribosomal protein L13"/>
    <property type="match status" value="1"/>
</dbReference>
<dbReference type="GO" id="GO:0003729">
    <property type="term" value="F:mRNA binding"/>
    <property type="evidence" value="ECO:0007669"/>
    <property type="project" value="TreeGrafter"/>
</dbReference>
<dbReference type="GO" id="GO:0006412">
    <property type="term" value="P:translation"/>
    <property type="evidence" value="ECO:0007669"/>
    <property type="project" value="UniProtKB-UniRule"/>
</dbReference>
<dbReference type="GO" id="GO:0017148">
    <property type="term" value="P:negative regulation of translation"/>
    <property type="evidence" value="ECO:0007669"/>
    <property type="project" value="TreeGrafter"/>
</dbReference>
<evidence type="ECO:0000256" key="2">
    <source>
        <dbReference type="ARBA" id="ARBA00022980"/>
    </source>
</evidence>
<comment type="function">
    <text evidence="5 7">This protein is one of the early assembly proteins of the 50S ribosomal subunit, although it is not seen to bind rRNA by itself. It is important during the early stages of 50S assembly.</text>
</comment>
<dbReference type="InterPro" id="IPR005822">
    <property type="entry name" value="Ribosomal_uL13"/>
</dbReference>
<dbReference type="CDD" id="cd00392">
    <property type="entry name" value="Ribosomal_L13"/>
    <property type="match status" value="1"/>
</dbReference>
<dbReference type="HAMAP" id="MF_01366">
    <property type="entry name" value="Ribosomal_uL13"/>
    <property type="match status" value="1"/>
</dbReference>
<dbReference type="Proteomes" id="UP000252355">
    <property type="component" value="Unassembled WGS sequence"/>
</dbReference>
<keyword evidence="3 5" id="KW-0687">Ribonucleoprotein</keyword>
<organism evidence="8 9">
    <name type="scientific">Candidatus Ozemobacter sibiricus</name>
    <dbReference type="NCBI Taxonomy" id="2268124"/>
    <lineage>
        <taxon>Bacteria</taxon>
        <taxon>Candidatus Ozemobacteria</taxon>
        <taxon>Candidatus Ozemobacterales</taxon>
        <taxon>Candidatus Ozemobacteraceae</taxon>
        <taxon>Candidatus Ozemobacter</taxon>
    </lineage>
</organism>
<sequence>MKTFVPQEDQIKRTWYLVDAKGKILGRLASQVAHILMGKHKPTYQPNFDMGDFVVVINAGEVKLTGQKERDKIHYWHTGYVGHIRAVSYGDLKRNKPEYMFWLAVKRMLPRNKLRNRFLRKLKIYAGAEHPHAAQQPTALELGQ</sequence>